<gene>
    <name evidence="2" type="ordered locus">Msil_2773</name>
</gene>
<dbReference type="HOGENOM" id="CLU_926917_0_0_5"/>
<evidence type="ECO:0000313" key="3">
    <source>
        <dbReference type="Proteomes" id="UP000002257"/>
    </source>
</evidence>
<dbReference type="RefSeq" id="WP_012591761.1">
    <property type="nucleotide sequence ID" value="NC_011666.1"/>
</dbReference>
<proteinExistence type="predicted"/>
<dbReference type="AlphaFoldDB" id="B8ERZ4"/>
<dbReference type="KEGG" id="msl:Msil_2773"/>
<dbReference type="Proteomes" id="UP000002257">
    <property type="component" value="Chromosome"/>
</dbReference>
<dbReference type="STRING" id="395965.Msil_2773"/>
<organism evidence="2 3">
    <name type="scientific">Methylocella silvestris (strain DSM 15510 / CIP 108128 / LMG 27833 / NCIMB 13906 / BL2)</name>
    <dbReference type="NCBI Taxonomy" id="395965"/>
    <lineage>
        <taxon>Bacteria</taxon>
        <taxon>Pseudomonadati</taxon>
        <taxon>Pseudomonadota</taxon>
        <taxon>Alphaproteobacteria</taxon>
        <taxon>Hyphomicrobiales</taxon>
        <taxon>Beijerinckiaceae</taxon>
        <taxon>Methylocella</taxon>
    </lineage>
</organism>
<dbReference type="OrthoDB" id="8421800at2"/>
<keyword evidence="3" id="KW-1185">Reference proteome</keyword>
<protein>
    <submittedName>
        <fullName evidence="2">Uncharacterized protein</fullName>
    </submittedName>
</protein>
<evidence type="ECO:0000256" key="1">
    <source>
        <dbReference type="SAM" id="MobiDB-lite"/>
    </source>
</evidence>
<reference evidence="2 3" key="1">
    <citation type="journal article" date="2010" name="J. Bacteriol.">
        <title>Complete genome sequence of the aerobic facultative methanotroph Methylocella silvestris BL2.</title>
        <authorList>
            <person name="Chen Y."/>
            <person name="Crombie A."/>
            <person name="Rahman M.T."/>
            <person name="Dedysh S.N."/>
            <person name="Liesack W."/>
            <person name="Stott M.B."/>
            <person name="Alam M."/>
            <person name="Theisen A.R."/>
            <person name="Murrell J.C."/>
            <person name="Dunfield P.F."/>
        </authorList>
    </citation>
    <scope>NUCLEOTIDE SEQUENCE [LARGE SCALE GENOMIC DNA]</scope>
    <source>
        <strain evidence="3">DSM 15510 / CIP 108128 / LMG 27833 / NCIMB 13906 / BL2</strain>
    </source>
</reference>
<sequence length="300" mass="31440">MADPTFDSSALSQALLQSPSYINPAYATPGQIAQLRLFANELTKPTPVANWAQGLGSLARALVGGNAAYQAGQQEQQALGVAQKQATDVSAAYAPSVGAPPAIAPGPQSSVVPADQEAYIRQAAQQRGIDPDTAVRVARSEGLGASAYAGDDNSSFGPFQLHYGGVAPGGNATPGMGDEFTKATGLDARNPSTWKAQTDFALDNAAKKGWGAWHGARAAGIADNQGIGGGPQGGTQLAGPVRRQIAPPRRKSPREARRLSKPSPKAACRFRRLRLAQCSRTRISILVLSISCSRRFRRKR</sequence>
<feature type="region of interest" description="Disordered" evidence="1">
    <location>
        <begin position="228"/>
        <end position="264"/>
    </location>
</feature>
<dbReference type="EMBL" id="CP001280">
    <property type="protein sequence ID" value="ACK51692.1"/>
    <property type="molecule type" value="Genomic_DNA"/>
</dbReference>
<accession>B8ERZ4</accession>
<evidence type="ECO:0000313" key="2">
    <source>
        <dbReference type="EMBL" id="ACK51692.1"/>
    </source>
</evidence>
<name>B8ERZ4_METSB</name>